<dbReference type="OrthoDB" id="5984008at2759"/>
<keyword evidence="3" id="KW-1185">Reference proteome</keyword>
<accession>D8LGU7</accession>
<organism evidence="2 3">
    <name type="scientific">Ectocarpus siliculosus</name>
    <name type="common">Brown alga</name>
    <name type="synonym">Conferva siliculosa</name>
    <dbReference type="NCBI Taxonomy" id="2880"/>
    <lineage>
        <taxon>Eukaryota</taxon>
        <taxon>Sar</taxon>
        <taxon>Stramenopiles</taxon>
        <taxon>Ochrophyta</taxon>
        <taxon>PX clade</taxon>
        <taxon>Phaeophyceae</taxon>
        <taxon>Ectocarpales</taxon>
        <taxon>Ectocarpaceae</taxon>
        <taxon>Ectocarpus</taxon>
    </lineage>
</organism>
<dbReference type="PROSITE" id="PS50868">
    <property type="entry name" value="POST_SET"/>
    <property type="match status" value="1"/>
</dbReference>
<dbReference type="AlphaFoldDB" id="D8LGU7"/>
<feature type="domain" description="Post-SET" evidence="1">
    <location>
        <begin position="7"/>
        <end position="23"/>
    </location>
</feature>
<sequence length="61" mass="6695">MEIDMSCPFECQCGAVRCRGLVSGFSNLSRVEQKEYINGGATRSPSLTGAVKMWAEEHNIV</sequence>
<evidence type="ECO:0000313" key="2">
    <source>
        <dbReference type="EMBL" id="CBN75800.1"/>
    </source>
</evidence>
<evidence type="ECO:0000313" key="3">
    <source>
        <dbReference type="Proteomes" id="UP000002630"/>
    </source>
</evidence>
<protein>
    <recommendedName>
        <fullName evidence="1">Post-SET domain-containing protein</fullName>
    </recommendedName>
</protein>
<dbReference type="EMBL" id="FN649760">
    <property type="protein sequence ID" value="CBN75800.1"/>
    <property type="molecule type" value="Genomic_DNA"/>
</dbReference>
<gene>
    <name evidence="2" type="ORF">Esi_0181_0035</name>
</gene>
<dbReference type="Proteomes" id="UP000002630">
    <property type="component" value="Unassembled WGS sequence"/>
</dbReference>
<evidence type="ECO:0000259" key="1">
    <source>
        <dbReference type="PROSITE" id="PS50868"/>
    </source>
</evidence>
<dbReference type="InParanoid" id="D8LGU7"/>
<proteinExistence type="predicted"/>
<reference evidence="2 3" key="1">
    <citation type="journal article" date="2010" name="Nature">
        <title>The Ectocarpus genome and the independent evolution of multicellularity in brown algae.</title>
        <authorList>
            <person name="Cock J.M."/>
            <person name="Sterck L."/>
            <person name="Rouze P."/>
            <person name="Scornet D."/>
            <person name="Allen A.E."/>
            <person name="Amoutzias G."/>
            <person name="Anthouard V."/>
            <person name="Artiguenave F."/>
            <person name="Aury J.M."/>
            <person name="Badger J.H."/>
            <person name="Beszteri B."/>
            <person name="Billiau K."/>
            <person name="Bonnet E."/>
            <person name="Bothwell J.H."/>
            <person name="Bowler C."/>
            <person name="Boyen C."/>
            <person name="Brownlee C."/>
            <person name="Carrano C.J."/>
            <person name="Charrier B."/>
            <person name="Cho G.Y."/>
            <person name="Coelho S.M."/>
            <person name="Collen J."/>
            <person name="Corre E."/>
            <person name="Da Silva C."/>
            <person name="Delage L."/>
            <person name="Delaroque N."/>
            <person name="Dittami S.M."/>
            <person name="Doulbeau S."/>
            <person name="Elias M."/>
            <person name="Farnham G."/>
            <person name="Gachon C.M."/>
            <person name="Gschloessl B."/>
            <person name="Heesch S."/>
            <person name="Jabbari K."/>
            <person name="Jubin C."/>
            <person name="Kawai H."/>
            <person name="Kimura K."/>
            <person name="Kloareg B."/>
            <person name="Kupper F.C."/>
            <person name="Lang D."/>
            <person name="Le Bail A."/>
            <person name="Leblanc C."/>
            <person name="Lerouge P."/>
            <person name="Lohr M."/>
            <person name="Lopez P.J."/>
            <person name="Martens C."/>
            <person name="Maumus F."/>
            <person name="Michel G."/>
            <person name="Miranda-Saavedra D."/>
            <person name="Morales J."/>
            <person name="Moreau H."/>
            <person name="Motomura T."/>
            <person name="Nagasato C."/>
            <person name="Napoli C.A."/>
            <person name="Nelson D.R."/>
            <person name="Nyvall-Collen P."/>
            <person name="Peters A.F."/>
            <person name="Pommier C."/>
            <person name="Potin P."/>
            <person name="Poulain J."/>
            <person name="Quesneville H."/>
            <person name="Read B."/>
            <person name="Rensing S.A."/>
            <person name="Ritter A."/>
            <person name="Rousvoal S."/>
            <person name="Samanta M."/>
            <person name="Samson G."/>
            <person name="Schroeder D.C."/>
            <person name="Segurens B."/>
            <person name="Strittmatter M."/>
            <person name="Tonon T."/>
            <person name="Tregear J.W."/>
            <person name="Valentin K."/>
            <person name="von Dassow P."/>
            <person name="Yamagishi T."/>
            <person name="Van de Peer Y."/>
            <person name="Wincker P."/>
        </authorList>
    </citation>
    <scope>NUCLEOTIDE SEQUENCE [LARGE SCALE GENOMIC DNA]</scope>
    <source>
        <strain evidence="3">Ec32 / CCAP1310/4</strain>
    </source>
</reference>
<name>D8LGU7_ECTSI</name>
<dbReference type="InterPro" id="IPR003616">
    <property type="entry name" value="Post-SET_dom"/>
</dbReference>